<dbReference type="EMBL" id="LKAM01000006">
    <property type="protein sequence ID" value="KUM48061.1"/>
    <property type="molecule type" value="Genomic_DNA"/>
</dbReference>
<proteinExistence type="predicted"/>
<organism evidence="1">
    <name type="scientific">Picea glauca</name>
    <name type="common">White spruce</name>
    <name type="synonym">Pinus glauca</name>
    <dbReference type="NCBI Taxonomy" id="3330"/>
    <lineage>
        <taxon>Eukaryota</taxon>
        <taxon>Viridiplantae</taxon>
        <taxon>Streptophyta</taxon>
        <taxon>Embryophyta</taxon>
        <taxon>Tracheophyta</taxon>
        <taxon>Spermatophyta</taxon>
        <taxon>Pinopsida</taxon>
        <taxon>Pinidae</taxon>
        <taxon>Conifers I</taxon>
        <taxon>Pinales</taxon>
        <taxon>Pinaceae</taxon>
        <taxon>Picea</taxon>
    </lineage>
</organism>
<accession>A0A101LZ62</accession>
<gene>
    <name evidence="1" type="ORF">ABT39_MTgene5057</name>
</gene>
<sequence>MTTNLLSFAVHGPALSSLPKIRISYIEDKSIHKDEVGPLSKRSSSSYCSSALE</sequence>
<geneLocation type="mitochondrion" evidence="1"/>
<protein>
    <submittedName>
        <fullName evidence="1">Uncharacterized protein</fullName>
    </submittedName>
</protein>
<reference evidence="1" key="1">
    <citation type="journal article" date="2015" name="Genome Biol. Evol.">
        <title>Organellar Genomes of White Spruce (Picea glauca): Assembly and Annotation.</title>
        <authorList>
            <person name="Jackman S.D."/>
            <person name="Warren R.L."/>
            <person name="Gibb E.A."/>
            <person name="Vandervalk B.P."/>
            <person name="Mohamadi H."/>
            <person name="Chu J."/>
            <person name="Raymond A."/>
            <person name="Pleasance S."/>
            <person name="Coope R."/>
            <person name="Wildung M.R."/>
            <person name="Ritland C.E."/>
            <person name="Bousquet J."/>
            <person name="Jones S.J."/>
            <person name="Bohlmann J."/>
            <person name="Birol I."/>
        </authorList>
    </citation>
    <scope>NUCLEOTIDE SEQUENCE [LARGE SCALE GENOMIC DNA]</scope>
    <source>
        <tissue evidence="1">Flushing bud</tissue>
    </source>
</reference>
<keyword evidence="1" id="KW-0496">Mitochondrion</keyword>
<comment type="caution">
    <text evidence="1">The sequence shown here is derived from an EMBL/GenBank/DDBJ whole genome shotgun (WGS) entry which is preliminary data.</text>
</comment>
<dbReference type="AlphaFoldDB" id="A0A101LZ62"/>
<evidence type="ECO:0000313" key="1">
    <source>
        <dbReference type="EMBL" id="KUM48061.1"/>
    </source>
</evidence>
<name>A0A101LZ62_PICGL</name>